<sequence length="450" mass="51498">MDLIRWWKSGVMLSLCSMERETKEDDMGNIETARKVFDVLLQRGIDAWNAMIIVYSRKGYPVEVPRLYHRIILDGVRPDSSTFTVALKFLWTYTGWNVITLKTIINNLFSFYCWCPNYVYKSNRTYQKHRSNSMKKAWLNSKFTALLENSVLADVLMNPNLSDVDSLDIFNFDLNGTTYDALQEMQGYGNRPDLVCLLSALLAFSQYIVRRLDFDQVLGTTVIKMYSKCGALSWARTLFDQINCKGNLLECNDNQLWNSWAWKRSSITLPSDDKNNSKPDHATFSSILSAFSHSGLVEEGQYWFNHMVSEYKVPRTEKHYVCMVDLLAGVGQVEKACELIDSMNAELGLAVWVALLAGCCKNNMLFIGEMAAKKVLELNPDDLGIYSLVSNYHEKARKCDDVASVRKIVKKTGMKKVPGYSVVEVKGKLHSFLMEDKNDYQYEKYDAIFG</sequence>
<dbReference type="PROSITE" id="PS51375">
    <property type="entry name" value="PPR"/>
    <property type="match status" value="2"/>
</dbReference>
<dbReference type="InterPro" id="IPR046848">
    <property type="entry name" value="E_motif"/>
</dbReference>
<dbReference type="Pfam" id="PF01535">
    <property type="entry name" value="PPR"/>
    <property type="match status" value="4"/>
</dbReference>
<reference evidence="3 4" key="1">
    <citation type="journal article" date="2018" name="Sci. Data">
        <title>The draft genome sequence of cork oak.</title>
        <authorList>
            <person name="Ramos A.M."/>
            <person name="Usie A."/>
            <person name="Barbosa P."/>
            <person name="Barros P.M."/>
            <person name="Capote T."/>
            <person name="Chaves I."/>
            <person name="Simoes F."/>
            <person name="Abreu I."/>
            <person name="Carrasquinho I."/>
            <person name="Faro C."/>
            <person name="Guimaraes J.B."/>
            <person name="Mendonca D."/>
            <person name="Nobrega F."/>
            <person name="Rodrigues L."/>
            <person name="Saibo N.J.M."/>
            <person name="Varela M.C."/>
            <person name="Egas C."/>
            <person name="Matos J."/>
            <person name="Miguel C.M."/>
            <person name="Oliveira M.M."/>
            <person name="Ricardo C.P."/>
            <person name="Goncalves S."/>
        </authorList>
    </citation>
    <scope>NUCLEOTIDE SEQUENCE [LARGE SCALE GENOMIC DNA]</scope>
    <source>
        <strain evidence="4">cv. HL8</strain>
    </source>
</reference>
<dbReference type="Pfam" id="PF20431">
    <property type="entry name" value="E_motif"/>
    <property type="match status" value="1"/>
</dbReference>
<dbReference type="AlphaFoldDB" id="A0AAW0JCN0"/>
<dbReference type="PANTHER" id="PTHR47926:SF405">
    <property type="entry name" value="DYW DOMAIN-CONTAINING PROTEIN"/>
    <property type="match status" value="1"/>
</dbReference>
<name>A0AAW0JCN0_QUESU</name>
<accession>A0AAW0JCN0</accession>
<feature type="repeat" description="PPR" evidence="2">
    <location>
        <begin position="280"/>
        <end position="314"/>
    </location>
</feature>
<dbReference type="GO" id="GO:0003723">
    <property type="term" value="F:RNA binding"/>
    <property type="evidence" value="ECO:0007669"/>
    <property type="project" value="InterPro"/>
</dbReference>
<organism evidence="3 4">
    <name type="scientific">Quercus suber</name>
    <name type="common">Cork oak</name>
    <dbReference type="NCBI Taxonomy" id="58331"/>
    <lineage>
        <taxon>Eukaryota</taxon>
        <taxon>Viridiplantae</taxon>
        <taxon>Streptophyta</taxon>
        <taxon>Embryophyta</taxon>
        <taxon>Tracheophyta</taxon>
        <taxon>Spermatophyta</taxon>
        <taxon>Magnoliopsida</taxon>
        <taxon>eudicotyledons</taxon>
        <taxon>Gunneridae</taxon>
        <taxon>Pentapetalae</taxon>
        <taxon>rosids</taxon>
        <taxon>fabids</taxon>
        <taxon>Fagales</taxon>
        <taxon>Fagaceae</taxon>
        <taxon>Quercus</taxon>
    </lineage>
</organism>
<dbReference type="PANTHER" id="PTHR47926">
    <property type="entry name" value="PENTATRICOPEPTIDE REPEAT-CONTAINING PROTEIN"/>
    <property type="match status" value="1"/>
</dbReference>
<evidence type="ECO:0000313" key="4">
    <source>
        <dbReference type="Proteomes" id="UP000237347"/>
    </source>
</evidence>
<protein>
    <submittedName>
        <fullName evidence="3">Pentatricopeptide repeat-containing protein</fullName>
    </submittedName>
</protein>
<comment type="caution">
    <text evidence="3">The sequence shown here is derived from an EMBL/GenBank/DDBJ whole genome shotgun (WGS) entry which is preliminary data.</text>
</comment>
<gene>
    <name evidence="3" type="primary">PCMP-E96_9</name>
    <name evidence="3" type="ORF">CFP56_035044</name>
</gene>
<dbReference type="EMBL" id="PKMF04000621">
    <property type="protein sequence ID" value="KAK7823806.1"/>
    <property type="molecule type" value="Genomic_DNA"/>
</dbReference>
<dbReference type="InterPro" id="IPR002885">
    <property type="entry name" value="PPR_rpt"/>
</dbReference>
<feature type="repeat" description="PPR" evidence="2">
    <location>
        <begin position="44"/>
        <end position="78"/>
    </location>
</feature>
<dbReference type="GO" id="GO:0099402">
    <property type="term" value="P:plant organ development"/>
    <property type="evidence" value="ECO:0007669"/>
    <property type="project" value="UniProtKB-ARBA"/>
</dbReference>
<dbReference type="NCBIfam" id="TIGR00756">
    <property type="entry name" value="PPR"/>
    <property type="match status" value="1"/>
</dbReference>
<evidence type="ECO:0000256" key="2">
    <source>
        <dbReference type="PROSITE-ProRule" id="PRU00708"/>
    </source>
</evidence>
<keyword evidence="4" id="KW-1185">Reference proteome</keyword>
<dbReference type="InterPro" id="IPR011990">
    <property type="entry name" value="TPR-like_helical_dom_sf"/>
</dbReference>
<proteinExistence type="predicted"/>
<dbReference type="InterPro" id="IPR046960">
    <property type="entry name" value="PPR_At4g14850-like_plant"/>
</dbReference>
<dbReference type="FunFam" id="1.25.40.10:FF:000158">
    <property type="entry name" value="pentatricopeptide repeat-containing protein At2g33680"/>
    <property type="match status" value="1"/>
</dbReference>
<evidence type="ECO:0000256" key="1">
    <source>
        <dbReference type="ARBA" id="ARBA00022737"/>
    </source>
</evidence>
<evidence type="ECO:0000313" key="3">
    <source>
        <dbReference type="EMBL" id="KAK7823806.1"/>
    </source>
</evidence>
<keyword evidence="1" id="KW-0677">Repeat</keyword>
<dbReference type="GO" id="GO:0009451">
    <property type="term" value="P:RNA modification"/>
    <property type="evidence" value="ECO:0007669"/>
    <property type="project" value="InterPro"/>
</dbReference>
<dbReference type="Proteomes" id="UP000237347">
    <property type="component" value="Unassembled WGS sequence"/>
</dbReference>
<dbReference type="Gene3D" id="1.25.40.10">
    <property type="entry name" value="Tetratricopeptide repeat domain"/>
    <property type="match status" value="2"/>
</dbReference>